<keyword evidence="2" id="KW-0472">Membrane</keyword>
<feature type="transmembrane region" description="Helical" evidence="2">
    <location>
        <begin position="71"/>
        <end position="92"/>
    </location>
</feature>
<sequence>MVVSGATKKSLVKRVLPHVGVWTLYVLYIYIVNTYTNPNIRVSVVLAHLLPFCLSFYVSLGCFNLFKKTGILAGIVILFFSMLGMVSLGYLYSYKLLTLAGIVLFDSQNWKMYVQTAFTGYMQYFIYALLYFMVGAASRRERSLRYLQEEKFELEREKKQQELENALLKQQELKIQQEKLELEYAFLRSQINPHFLHNTLNVLFSQALMHSQELADNIMKLSQLMRYAMESFEATDGKVSIKNELQHLQTLIDIHQVRFSGALQIQLTVEGEMNGHALPPLSIITIVENAFKYGDLKDASRPLLIRVCLLEDRIYFYCHNKKKAIPSLELPSHNIGLSNLSKRLDLSFKNRYEIQAQNATDSYTFELTIKK</sequence>
<dbReference type="InterPro" id="IPR010559">
    <property type="entry name" value="Sig_transdc_His_kin_internal"/>
</dbReference>
<proteinExistence type="predicted"/>
<dbReference type="AlphaFoldDB" id="A0A1N7RHP6"/>
<dbReference type="Pfam" id="PF06580">
    <property type="entry name" value="His_kinase"/>
    <property type="match status" value="1"/>
</dbReference>
<feature type="domain" description="Signal transduction histidine kinase internal region" evidence="3">
    <location>
        <begin position="183"/>
        <end position="261"/>
    </location>
</feature>
<name>A0A1N7RHP6_9BACT</name>
<dbReference type="InterPro" id="IPR050640">
    <property type="entry name" value="Bact_2-comp_sensor_kinase"/>
</dbReference>
<dbReference type="STRING" id="477680.SAMN05421788_11733"/>
<organism evidence="4 5">
    <name type="scientific">Filimonas lacunae</name>
    <dbReference type="NCBI Taxonomy" id="477680"/>
    <lineage>
        <taxon>Bacteria</taxon>
        <taxon>Pseudomonadati</taxon>
        <taxon>Bacteroidota</taxon>
        <taxon>Chitinophagia</taxon>
        <taxon>Chitinophagales</taxon>
        <taxon>Chitinophagaceae</taxon>
        <taxon>Filimonas</taxon>
    </lineage>
</organism>
<feature type="transmembrane region" description="Helical" evidence="2">
    <location>
        <begin position="45"/>
        <end position="66"/>
    </location>
</feature>
<feature type="coiled-coil region" evidence="1">
    <location>
        <begin position="144"/>
        <end position="190"/>
    </location>
</feature>
<dbReference type="OrthoDB" id="9809908at2"/>
<keyword evidence="4" id="KW-0808">Transferase</keyword>
<keyword evidence="2" id="KW-1133">Transmembrane helix</keyword>
<dbReference type="GO" id="GO:0000155">
    <property type="term" value="F:phosphorelay sensor kinase activity"/>
    <property type="evidence" value="ECO:0007669"/>
    <property type="project" value="InterPro"/>
</dbReference>
<accession>A0A1N7RHP6</accession>
<keyword evidence="2" id="KW-0812">Transmembrane</keyword>
<evidence type="ECO:0000313" key="5">
    <source>
        <dbReference type="Proteomes" id="UP000186917"/>
    </source>
</evidence>
<gene>
    <name evidence="4" type="ORF">SAMN05421788_11733</name>
</gene>
<keyword evidence="1" id="KW-0175">Coiled coil</keyword>
<dbReference type="PANTHER" id="PTHR34220:SF7">
    <property type="entry name" value="SENSOR HISTIDINE KINASE YPDA"/>
    <property type="match status" value="1"/>
</dbReference>
<keyword evidence="4" id="KW-0418">Kinase</keyword>
<evidence type="ECO:0000256" key="1">
    <source>
        <dbReference type="SAM" id="Coils"/>
    </source>
</evidence>
<dbReference type="RefSeq" id="WP_084206569.1">
    <property type="nucleotide sequence ID" value="NZ_AP017422.1"/>
</dbReference>
<reference evidence="5" key="1">
    <citation type="submission" date="2017-01" db="EMBL/GenBank/DDBJ databases">
        <authorList>
            <person name="Varghese N."/>
            <person name="Submissions S."/>
        </authorList>
    </citation>
    <scope>NUCLEOTIDE SEQUENCE [LARGE SCALE GENOMIC DNA]</scope>
    <source>
        <strain evidence="5">DSM 21054</strain>
    </source>
</reference>
<feature type="transmembrane region" description="Helical" evidence="2">
    <location>
        <begin position="15"/>
        <end position="33"/>
    </location>
</feature>
<dbReference type="EMBL" id="FTOR01000017">
    <property type="protein sequence ID" value="SIT34562.1"/>
    <property type="molecule type" value="Genomic_DNA"/>
</dbReference>
<evidence type="ECO:0000256" key="2">
    <source>
        <dbReference type="SAM" id="Phobius"/>
    </source>
</evidence>
<dbReference type="PANTHER" id="PTHR34220">
    <property type="entry name" value="SENSOR HISTIDINE KINASE YPDA"/>
    <property type="match status" value="1"/>
</dbReference>
<feature type="transmembrane region" description="Helical" evidence="2">
    <location>
        <begin position="112"/>
        <end position="134"/>
    </location>
</feature>
<dbReference type="Proteomes" id="UP000186917">
    <property type="component" value="Unassembled WGS sequence"/>
</dbReference>
<dbReference type="GO" id="GO:0016020">
    <property type="term" value="C:membrane"/>
    <property type="evidence" value="ECO:0007669"/>
    <property type="project" value="InterPro"/>
</dbReference>
<protein>
    <submittedName>
        <fullName evidence="4">Histidine kinase</fullName>
    </submittedName>
</protein>
<evidence type="ECO:0000313" key="4">
    <source>
        <dbReference type="EMBL" id="SIT34562.1"/>
    </source>
</evidence>
<evidence type="ECO:0000259" key="3">
    <source>
        <dbReference type="Pfam" id="PF06580"/>
    </source>
</evidence>
<keyword evidence="5" id="KW-1185">Reference proteome</keyword>